<dbReference type="HAMAP" id="MF_00259">
    <property type="entry name" value="GcvT"/>
    <property type="match status" value="1"/>
</dbReference>
<dbReference type="Gene3D" id="2.40.30.110">
    <property type="entry name" value="Aminomethyltransferase beta-barrel domains"/>
    <property type="match status" value="1"/>
</dbReference>
<accession>A0ABV7CDB4</accession>
<dbReference type="Gene3D" id="3.30.70.1400">
    <property type="entry name" value="Aminomethyltransferase beta-barrel domains"/>
    <property type="match status" value="1"/>
</dbReference>
<name>A0ABV7CDB4_9GAMM</name>
<dbReference type="InterPro" id="IPR022903">
    <property type="entry name" value="GcvT_bac"/>
</dbReference>
<comment type="similarity">
    <text evidence="1 7">Belongs to the GcvT family.</text>
</comment>
<evidence type="ECO:0000256" key="7">
    <source>
        <dbReference type="HAMAP-Rule" id="MF_00259"/>
    </source>
</evidence>
<evidence type="ECO:0000256" key="1">
    <source>
        <dbReference type="ARBA" id="ARBA00008609"/>
    </source>
</evidence>
<feature type="domain" description="Aminomethyltransferase C-terminal" evidence="9">
    <location>
        <begin position="281"/>
        <end position="353"/>
    </location>
</feature>
<evidence type="ECO:0000256" key="4">
    <source>
        <dbReference type="ARBA" id="ARBA00022679"/>
    </source>
</evidence>
<dbReference type="NCBIfam" id="NF001567">
    <property type="entry name" value="PRK00389.1"/>
    <property type="match status" value="1"/>
</dbReference>
<keyword evidence="11" id="KW-1185">Reference proteome</keyword>
<protein>
    <recommendedName>
        <fullName evidence="2 7">Aminomethyltransferase</fullName>
        <ecNumber evidence="2 7">2.1.2.10</ecNumber>
    </recommendedName>
    <alternativeName>
        <fullName evidence="5 7">Glycine cleavage system T protein</fullName>
    </alternativeName>
</protein>
<dbReference type="SUPFAM" id="SSF101790">
    <property type="entry name" value="Aminomethyltransferase beta-barrel domain"/>
    <property type="match status" value="1"/>
</dbReference>
<dbReference type="InterPro" id="IPR013977">
    <property type="entry name" value="GcvT_C"/>
</dbReference>
<dbReference type="RefSeq" id="WP_377119858.1">
    <property type="nucleotide sequence ID" value="NZ_JBHRSD010000001.1"/>
</dbReference>
<comment type="catalytic activity">
    <reaction evidence="6 7">
        <text>N(6)-[(R)-S(8)-aminomethyldihydrolipoyl]-L-lysyl-[protein] + (6S)-5,6,7,8-tetrahydrofolate = N(6)-[(R)-dihydrolipoyl]-L-lysyl-[protein] + (6R)-5,10-methylene-5,6,7,8-tetrahydrofolate + NH4(+)</text>
        <dbReference type="Rhea" id="RHEA:16945"/>
        <dbReference type="Rhea" id="RHEA-COMP:10475"/>
        <dbReference type="Rhea" id="RHEA-COMP:10492"/>
        <dbReference type="ChEBI" id="CHEBI:15636"/>
        <dbReference type="ChEBI" id="CHEBI:28938"/>
        <dbReference type="ChEBI" id="CHEBI:57453"/>
        <dbReference type="ChEBI" id="CHEBI:83100"/>
        <dbReference type="ChEBI" id="CHEBI:83143"/>
        <dbReference type="EC" id="2.1.2.10"/>
    </reaction>
</comment>
<evidence type="ECO:0000259" key="8">
    <source>
        <dbReference type="Pfam" id="PF01571"/>
    </source>
</evidence>
<comment type="subunit">
    <text evidence="7">The glycine cleavage system is composed of four proteins: P, T, L and H.</text>
</comment>
<dbReference type="NCBIfam" id="TIGR00528">
    <property type="entry name" value="gcvT"/>
    <property type="match status" value="1"/>
</dbReference>
<dbReference type="Proteomes" id="UP001595453">
    <property type="component" value="Unassembled WGS sequence"/>
</dbReference>
<proteinExistence type="inferred from homology"/>
<dbReference type="Pfam" id="PF08669">
    <property type="entry name" value="GCV_T_C"/>
    <property type="match status" value="1"/>
</dbReference>
<sequence length="360" mass="38830">MTQKTVLHAKHLEAGAKMVDFHGWEMPINYGSQIEEHHAVRQDAGMFDVSHMTIVDVKGADAKAFLRKLVANDVAKLTVPGKALYTGMLNEQGGVIDDLIIYFFTETDYRLVVNSATREKDLAHLAKVAADFAVTVTERPEFAMIAVQGPNAKAKAAAVFTAEQNAAVEGMKPFFGVQAGNLFIATTGYTGEDGYEIVVHNDEAADLWQKLLDAGVAPAGLGARDTLRLEAGMNLYGLDMDESVSPLAANMAWTIAWEPADRDFIGRAVVEKQRAEQSTDKLVGLVLESKGVLRAGTKVIVEGGEGVITSGTFSPTLGYSVALARVPRSTGETAQVEMRNKLFDVKVVKPCFVRNGKAVI</sequence>
<dbReference type="Gene3D" id="4.10.1250.10">
    <property type="entry name" value="Aminomethyltransferase fragment"/>
    <property type="match status" value="1"/>
</dbReference>
<dbReference type="EMBL" id="JBHRSD010000001">
    <property type="protein sequence ID" value="MFC3031030.1"/>
    <property type="molecule type" value="Genomic_DNA"/>
</dbReference>
<evidence type="ECO:0000313" key="10">
    <source>
        <dbReference type="EMBL" id="MFC3031030.1"/>
    </source>
</evidence>
<evidence type="ECO:0000256" key="5">
    <source>
        <dbReference type="ARBA" id="ARBA00031395"/>
    </source>
</evidence>
<dbReference type="InterPro" id="IPR006222">
    <property type="entry name" value="GCVT_N"/>
</dbReference>
<comment type="caution">
    <text evidence="10">The sequence shown here is derived from an EMBL/GenBank/DDBJ whole genome shotgun (WGS) entry which is preliminary data.</text>
</comment>
<dbReference type="PANTHER" id="PTHR43757">
    <property type="entry name" value="AMINOMETHYLTRANSFERASE"/>
    <property type="match status" value="1"/>
</dbReference>
<evidence type="ECO:0000256" key="6">
    <source>
        <dbReference type="ARBA" id="ARBA00047665"/>
    </source>
</evidence>
<dbReference type="Pfam" id="PF01571">
    <property type="entry name" value="GCV_T"/>
    <property type="match status" value="1"/>
</dbReference>
<organism evidence="10 11">
    <name type="scientific">Pseudoalteromonas fenneropenaei</name>
    <dbReference type="NCBI Taxonomy" id="1737459"/>
    <lineage>
        <taxon>Bacteria</taxon>
        <taxon>Pseudomonadati</taxon>
        <taxon>Pseudomonadota</taxon>
        <taxon>Gammaproteobacteria</taxon>
        <taxon>Alteromonadales</taxon>
        <taxon>Pseudoalteromonadaceae</taxon>
        <taxon>Pseudoalteromonas</taxon>
    </lineage>
</organism>
<evidence type="ECO:0000259" key="9">
    <source>
        <dbReference type="Pfam" id="PF08669"/>
    </source>
</evidence>
<dbReference type="GO" id="GO:0004047">
    <property type="term" value="F:aminomethyltransferase activity"/>
    <property type="evidence" value="ECO:0007669"/>
    <property type="project" value="UniProtKB-EC"/>
</dbReference>
<dbReference type="InterPro" id="IPR006223">
    <property type="entry name" value="GcvT"/>
</dbReference>
<gene>
    <name evidence="7 10" type="primary">gcvT</name>
    <name evidence="10" type="ORF">ACFOEE_00595</name>
</gene>
<dbReference type="InterPro" id="IPR028896">
    <property type="entry name" value="GcvT/YgfZ/DmdA"/>
</dbReference>
<keyword evidence="4 7" id="KW-0808">Transferase</keyword>
<dbReference type="InterPro" id="IPR029043">
    <property type="entry name" value="GcvT/YgfZ_C"/>
</dbReference>
<evidence type="ECO:0000256" key="3">
    <source>
        <dbReference type="ARBA" id="ARBA00022576"/>
    </source>
</evidence>
<dbReference type="InterPro" id="IPR027266">
    <property type="entry name" value="TrmE/GcvT-like"/>
</dbReference>
<feature type="domain" description="GCVT N-terminal" evidence="8">
    <location>
        <begin position="7"/>
        <end position="258"/>
    </location>
</feature>
<keyword evidence="3 7" id="KW-0032">Aminotransferase</keyword>
<dbReference type="PANTHER" id="PTHR43757:SF2">
    <property type="entry name" value="AMINOMETHYLTRANSFERASE, MITOCHONDRIAL"/>
    <property type="match status" value="1"/>
</dbReference>
<dbReference type="Gene3D" id="3.30.1360.120">
    <property type="entry name" value="Probable tRNA modification gtpase trme, domain 1"/>
    <property type="match status" value="1"/>
</dbReference>
<dbReference type="PIRSF" id="PIRSF006487">
    <property type="entry name" value="GcvT"/>
    <property type="match status" value="1"/>
</dbReference>
<dbReference type="SUPFAM" id="SSF103025">
    <property type="entry name" value="Folate-binding domain"/>
    <property type="match status" value="1"/>
</dbReference>
<dbReference type="EC" id="2.1.2.10" evidence="2 7"/>
<comment type="function">
    <text evidence="7">The glycine cleavage system catalyzes the degradation of glycine.</text>
</comment>
<reference evidence="11" key="1">
    <citation type="journal article" date="2019" name="Int. J. Syst. Evol. Microbiol.">
        <title>The Global Catalogue of Microorganisms (GCM) 10K type strain sequencing project: providing services to taxonomists for standard genome sequencing and annotation.</title>
        <authorList>
            <consortium name="The Broad Institute Genomics Platform"/>
            <consortium name="The Broad Institute Genome Sequencing Center for Infectious Disease"/>
            <person name="Wu L."/>
            <person name="Ma J."/>
        </authorList>
    </citation>
    <scope>NUCLEOTIDE SEQUENCE [LARGE SCALE GENOMIC DNA]</scope>
    <source>
        <strain evidence="11">KCTC 42730</strain>
    </source>
</reference>
<evidence type="ECO:0000313" key="11">
    <source>
        <dbReference type="Proteomes" id="UP001595453"/>
    </source>
</evidence>
<evidence type="ECO:0000256" key="2">
    <source>
        <dbReference type="ARBA" id="ARBA00012616"/>
    </source>
</evidence>